<keyword evidence="2" id="KW-1185">Reference proteome</keyword>
<comment type="caution">
    <text evidence="1">The sequence shown here is derived from an EMBL/GenBank/DDBJ whole genome shotgun (WGS) entry which is preliminary data.</text>
</comment>
<accession>A0ABS8WZR7</accession>
<gene>
    <name evidence="1" type="ORF">LXO92_06310</name>
</gene>
<name>A0ABS8WZR7_9GAMM</name>
<protein>
    <submittedName>
        <fullName evidence="1">Uncharacterized protein</fullName>
    </submittedName>
</protein>
<dbReference type="Proteomes" id="UP001320170">
    <property type="component" value="Unassembled WGS sequence"/>
</dbReference>
<proteinExistence type="predicted"/>
<organism evidence="1 2">
    <name type="scientific">Legionella resiliens</name>
    <dbReference type="NCBI Taxonomy" id="2905958"/>
    <lineage>
        <taxon>Bacteria</taxon>
        <taxon>Pseudomonadati</taxon>
        <taxon>Pseudomonadota</taxon>
        <taxon>Gammaproteobacteria</taxon>
        <taxon>Legionellales</taxon>
        <taxon>Legionellaceae</taxon>
        <taxon>Legionella</taxon>
    </lineage>
</organism>
<evidence type="ECO:0000313" key="2">
    <source>
        <dbReference type="Proteomes" id="UP001320170"/>
    </source>
</evidence>
<reference evidence="1 2" key="1">
    <citation type="journal article" date="2024" name="Pathogens">
        <title>Characterization of a Novel Species of Legionella Isolated from a Healthcare Facility: Legionella resiliens sp. nov.</title>
        <authorList>
            <person name="Cristino S."/>
            <person name="Pascale M.R."/>
            <person name="Marino F."/>
            <person name="Derelitto C."/>
            <person name="Salaris S."/>
            <person name="Orsini M."/>
            <person name="Squarzoni S."/>
            <person name="Grottola A."/>
            <person name="Girolamini L."/>
        </authorList>
    </citation>
    <scope>NUCLEOTIDE SEQUENCE [LARGE SCALE GENOMIC DNA]</scope>
    <source>
        <strain evidence="1 2">8cVS16</strain>
    </source>
</reference>
<evidence type="ECO:0000313" key="1">
    <source>
        <dbReference type="EMBL" id="MCE3531983.1"/>
    </source>
</evidence>
<sequence length="58" mass="6666">MLTKFQEEQKNEISVVPEPVKSQEQISVVQSQMGLFDHSREKVSPTVVTEKKVTMDIF</sequence>
<dbReference type="EMBL" id="JAJTND010000004">
    <property type="protein sequence ID" value="MCE3531983.1"/>
    <property type="molecule type" value="Genomic_DNA"/>
</dbReference>
<dbReference type="RefSeq" id="WP_182351828.1">
    <property type="nucleotide sequence ID" value="NZ_JAJSPM010000005.1"/>
</dbReference>